<reference evidence="2 3" key="1">
    <citation type="journal article" date="2016" name="Sci. Rep.">
        <title>The Dendrobium catenatum Lindl. genome sequence provides insights into polysaccharide synthase, floral development and adaptive evolution.</title>
        <authorList>
            <person name="Zhang G.Q."/>
            <person name="Xu Q."/>
            <person name="Bian C."/>
            <person name="Tsai W.C."/>
            <person name="Yeh C.M."/>
            <person name="Liu K.W."/>
            <person name="Yoshida K."/>
            <person name="Zhang L.S."/>
            <person name="Chang S.B."/>
            <person name="Chen F."/>
            <person name="Shi Y."/>
            <person name="Su Y.Y."/>
            <person name="Zhang Y.Q."/>
            <person name="Chen L.J."/>
            <person name="Yin Y."/>
            <person name="Lin M."/>
            <person name="Huang H."/>
            <person name="Deng H."/>
            <person name="Wang Z.W."/>
            <person name="Zhu S.L."/>
            <person name="Zhao X."/>
            <person name="Deng C."/>
            <person name="Niu S.C."/>
            <person name="Huang J."/>
            <person name="Wang M."/>
            <person name="Liu G.H."/>
            <person name="Yang H.J."/>
            <person name="Xiao X.J."/>
            <person name="Hsiao Y.Y."/>
            <person name="Wu W.L."/>
            <person name="Chen Y.Y."/>
            <person name="Mitsuda N."/>
            <person name="Ohme-Takagi M."/>
            <person name="Luo Y.B."/>
            <person name="Van de Peer Y."/>
            <person name="Liu Z.J."/>
        </authorList>
    </citation>
    <scope>NUCLEOTIDE SEQUENCE [LARGE SCALE GENOMIC DNA]</scope>
    <source>
        <tissue evidence="2">The whole plant</tissue>
    </source>
</reference>
<dbReference type="EMBL" id="KZ501954">
    <property type="protein sequence ID" value="PKU86072.1"/>
    <property type="molecule type" value="Genomic_DNA"/>
</dbReference>
<dbReference type="Proteomes" id="UP000233837">
    <property type="component" value="Unassembled WGS sequence"/>
</dbReference>
<evidence type="ECO:0000256" key="1">
    <source>
        <dbReference type="SAM" id="Phobius"/>
    </source>
</evidence>
<gene>
    <name evidence="2" type="ORF">MA16_Dca001903</name>
</gene>
<keyword evidence="1" id="KW-1133">Transmembrane helix</keyword>
<accession>A0A2I0XDT9</accession>
<feature type="transmembrane region" description="Helical" evidence="1">
    <location>
        <begin position="118"/>
        <end position="139"/>
    </location>
</feature>
<proteinExistence type="predicted"/>
<organism evidence="2 3">
    <name type="scientific">Dendrobium catenatum</name>
    <dbReference type="NCBI Taxonomy" id="906689"/>
    <lineage>
        <taxon>Eukaryota</taxon>
        <taxon>Viridiplantae</taxon>
        <taxon>Streptophyta</taxon>
        <taxon>Embryophyta</taxon>
        <taxon>Tracheophyta</taxon>
        <taxon>Spermatophyta</taxon>
        <taxon>Magnoliopsida</taxon>
        <taxon>Liliopsida</taxon>
        <taxon>Asparagales</taxon>
        <taxon>Orchidaceae</taxon>
        <taxon>Epidendroideae</taxon>
        <taxon>Malaxideae</taxon>
        <taxon>Dendrobiinae</taxon>
        <taxon>Dendrobium</taxon>
    </lineage>
</organism>
<evidence type="ECO:0000313" key="2">
    <source>
        <dbReference type="EMBL" id="PKU86072.1"/>
    </source>
</evidence>
<name>A0A2I0XDT9_9ASPA</name>
<protein>
    <submittedName>
        <fullName evidence="2">Uncharacterized protein</fullName>
    </submittedName>
</protein>
<keyword evidence="3" id="KW-1185">Reference proteome</keyword>
<sequence length="183" mass="21585">MVFRQNSYVTWSPGETPASLGEVGQNSDVIQTKLRLRWLRRSSSLLIFFSSSPPFCFHPSLKRNDGSIYRFSGVIWPVNRQEIRVKYGVVGWTADIESLDHIYFHRYKRHRKRNASELFSPEIISGDLISGGFSFWLWWWSEKRLPKLVVGDFWWHYRQFDCQIFPEGGEIRLKAGVGRSYMQ</sequence>
<keyword evidence="1" id="KW-0812">Transmembrane</keyword>
<dbReference type="AlphaFoldDB" id="A0A2I0XDT9"/>
<evidence type="ECO:0000313" key="3">
    <source>
        <dbReference type="Proteomes" id="UP000233837"/>
    </source>
</evidence>
<reference evidence="2 3" key="2">
    <citation type="journal article" date="2017" name="Nature">
        <title>The Apostasia genome and the evolution of orchids.</title>
        <authorList>
            <person name="Zhang G.Q."/>
            <person name="Liu K.W."/>
            <person name="Li Z."/>
            <person name="Lohaus R."/>
            <person name="Hsiao Y.Y."/>
            <person name="Niu S.C."/>
            <person name="Wang J.Y."/>
            <person name="Lin Y.C."/>
            <person name="Xu Q."/>
            <person name="Chen L.J."/>
            <person name="Yoshida K."/>
            <person name="Fujiwara S."/>
            <person name="Wang Z.W."/>
            <person name="Zhang Y.Q."/>
            <person name="Mitsuda N."/>
            <person name="Wang M."/>
            <person name="Liu G.H."/>
            <person name="Pecoraro L."/>
            <person name="Huang H.X."/>
            <person name="Xiao X.J."/>
            <person name="Lin M."/>
            <person name="Wu X.Y."/>
            <person name="Wu W.L."/>
            <person name="Chen Y.Y."/>
            <person name="Chang S.B."/>
            <person name="Sakamoto S."/>
            <person name="Ohme-Takagi M."/>
            <person name="Yagi M."/>
            <person name="Zeng S.J."/>
            <person name="Shen C.Y."/>
            <person name="Yeh C.M."/>
            <person name="Luo Y.B."/>
            <person name="Tsai W.C."/>
            <person name="Van de Peer Y."/>
            <person name="Liu Z.J."/>
        </authorList>
    </citation>
    <scope>NUCLEOTIDE SEQUENCE [LARGE SCALE GENOMIC DNA]</scope>
    <source>
        <tissue evidence="2">The whole plant</tissue>
    </source>
</reference>
<keyword evidence="1" id="KW-0472">Membrane</keyword>